<evidence type="ECO:0000256" key="2">
    <source>
        <dbReference type="PIRSR" id="PIRSR015753-2"/>
    </source>
</evidence>
<evidence type="ECO:0000256" key="1">
    <source>
        <dbReference type="PIRSR" id="PIRSR015753-1"/>
    </source>
</evidence>
<dbReference type="Proteomes" id="UP000700596">
    <property type="component" value="Unassembled WGS sequence"/>
</dbReference>
<evidence type="ECO:0000256" key="4">
    <source>
        <dbReference type="SAM" id="MobiDB-lite"/>
    </source>
</evidence>
<reference evidence="6" key="1">
    <citation type="journal article" date="2021" name="Nat. Commun.">
        <title>Genetic determinants of endophytism in the Arabidopsis root mycobiome.</title>
        <authorList>
            <person name="Mesny F."/>
            <person name="Miyauchi S."/>
            <person name="Thiergart T."/>
            <person name="Pickel B."/>
            <person name="Atanasova L."/>
            <person name="Karlsson M."/>
            <person name="Huettel B."/>
            <person name="Barry K.W."/>
            <person name="Haridas S."/>
            <person name="Chen C."/>
            <person name="Bauer D."/>
            <person name="Andreopoulos W."/>
            <person name="Pangilinan J."/>
            <person name="LaButti K."/>
            <person name="Riley R."/>
            <person name="Lipzen A."/>
            <person name="Clum A."/>
            <person name="Drula E."/>
            <person name="Henrissat B."/>
            <person name="Kohler A."/>
            <person name="Grigoriev I.V."/>
            <person name="Martin F.M."/>
            <person name="Hacquard S."/>
        </authorList>
    </citation>
    <scope>NUCLEOTIDE SEQUENCE</scope>
    <source>
        <strain evidence="6">MPI-CAGE-CH-0243</strain>
    </source>
</reference>
<feature type="compositionally biased region" description="Low complexity" evidence="4">
    <location>
        <begin position="1"/>
        <end position="12"/>
    </location>
</feature>
<dbReference type="SUPFAM" id="SSF47616">
    <property type="entry name" value="GST C-terminal domain-like"/>
    <property type="match status" value="1"/>
</dbReference>
<accession>A0A9P9DNG3</accession>
<dbReference type="PIRSF" id="PIRSF015753">
    <property type="entry name" value="GST"/>
    <property type="match status" value="1"/>
</dbReference>
<protein>
    <submittedName>
        <fullName evidence="6">Glutathione S-transferase omega-like 2</fullName>
    </submittedName>
</protein>
<dbReference type="InterPro" id="IPR040079">
    <property type="entry name" value="Glutathione_S-Trfase"/>
</dbReference>
<feature type="binding site" evidence="2">
    <location>
        <begin position="120"/>
        <end position="123"/>
    </location>
    <ligand>
        <name>glutathione</name>
        <dbReference type="ChEBI" id="CHEBI:57925"/>
    </ligand>
</feature>
<gene>
    <name evidence="6" type="ORF">B0J11DRAFT_337751</name>
</gene>
<feature type="site" description="Lowers pKa of active site Cys" evidence="3">
    <location>
        <position position="305"/>
    </location>
</feature>
<dbReference type="InterPro" id="IPR047047">
    <property type="entry name" value="GST_Omega-like_C"/>
</dbReference>
<dbReference type="InterPro" id="IPR036249">
    <property type="entry name" value="Thioredoxin-like_sf"/>
</dbReference>
<feature type="site" description="Lowers pKa of active site Cys" evidence="3">
    <location>
        <position position="254"/>
    </location>
</feature>
<dbReference type="GO" id="GO:0004364">
    <property type="term" value="F:glutathione transferase activity"/>
    <property type="evidence" value="ECO:0007669"/>
    <property type="project" value="InterPro"/>
</dbReference>
<dbReference type="SFLD" id="SFLDG01206">
    <property type="entry name" value="Xi.1"/>
    <property type="match status" value="1"/>
</dbReference>
<feature type="binding site" evidence="2">
    <location>
        <position position="87"/>
    </location>
    <ligand>
        <name>glutathione</name>
        <dbReference type="ChEBI" id="CHEBI:57925"/>
    </ligand>
</feature>
<dbReference type="PANTHER" id="PTHR32419">
    <property type="entry name" value="GLUTATHIONYL-HYDROQUINONE REDUCTASE"/>
    <property type="match status" value="1"/>
</dbReference>
<dbReference type="InterPro" id="IPR036282">
    <property type="entry name" value="Glutathione-S-Trfase_C_sf"/>
</dbReference>
<dbReference type="SUPFAM" id="SSF52833">
    <property type="entry name" value="Thioredoxin-like"/>
    <property type="match status" value="1"/>
</dbReference>
<evidence type="ECO:0000256" key="3">
    <source>
        <dbReference type="PIRSR" id="PIRSR015753-3"/>
    </source>
</evidence>
<feature type="domain" description="GST N-terminal" evidence="5">
    <location>
        <begin position="53"/>
        <end position="146"/>
    </location>
</feature>
<dbReference type="Pfam" id="PF13410">
    <property type="entry name" value="GST_C_2"/>
    <property type="match status" value="1"/>
</dbReference>
<dbReference type="Gene3D" id="1.20.1050.10">
    <property type="match status" value="1"/>
</dbReference>
<evidence type="ECO:0000313" key="7">
    <source>
        <dbReference type="Proteomes" id="UP000700596"/>
    </source>
</evidence>
<keyword evidence="7" id="KW-1185">Reference proteome</keyword>
<organism evidence="6 7">
    <name type="scientific">Dendryphion nanum</name>
    <dbReference type="NCBI Taxonomy" id="256645"/>
    <lineage>
        <taxon>Eukaryota</taxon>
        <taxon>Fungi</taxon>
        <taxon>Dikarya</taxon>
        <taxon>Ascomycota</taxon>
        <taxon>Pezizomycotina</taxon>
        <taxon>Dothideomycetes</taxon>
        <taxon>Pleosporomycetidae</taxon>
        <taxon>Pleosporales</taxon>
        <taxon>Torulaceae</taxon>
        <taxon>Dendryphion</taxon>
    </lineage>
</organism>
<dbReference type="CDD" id="cd03190">
    <property type="entry name" value="GST_C_Omega_like"/>
    <property type="match status" value="1"/>
</dbReference>
<dbReference type="OrthoDB" id="2309723at2759"/>
<dbReference type="InterPro" id="IPR004045">
    <property type="entry name" value="Glutathione_S-Trfase_N"/>
</dbReference>
<dbReference type="Gene3D" id="3.40.30.10">
    <property type="entry name" value="Glutaredoxin"/>
    <property type="match status" value="1"/>
</dbReference>
<feature type="binding site" evidence="2">
    <location>
        <begin position="138"/>
        <end position="139"/>
    </location>
    <ligand>
        <name>glutathione</name>
        <dbReference type="ChEBI" id="CHEBI:57925"/>
    </ligand>
</feature>
<dbReference type="SFLD" id="SFLDS00019">
    <property type="entry name" value="Glutathione_Transferase_(cytos"/>
    <property type="match status" value="1"/>
</dbReference>
<dbReference type="Pfam" id="PF13409">
    <property type="entry name" value="GST_N_2"/>
    <property type="match status" value="1"/>
</dbReference>
<dbReference type="GO" id="GO:0005737">
    <property type="term" value="C:cytoplasm"/>
    <property type="evidence" value="ECO:0007669"/>
    <property type="project" value="TreeGrafter"/>
</dbReference>
<feature type="active site" description="Proton donor/acceptor" evidence="1">
    <location>
        <position position="193"/>
    </location>
</feature>
<name>A0A9P9DNG3_9PLEO</name>
<evidence type="ECO:0000259" key="5">
    <source>
        <dbReference type="Pfam" id="PF13409"/>
    </source>
</evidence>
<evidence type="ECO:0000313" key="6">
    <source>
        <dbReference type="EMBL" id="KAH7122406.1"/>
    </source>
</evidence>
<sequence>MLRLVSSTIFRESSTESESRGSQSSMSSKFRNSIPSPQFPAEPGRYVLYVNYACPWAHRAIIALGLKGLEHVIQMVEADSRDPTHGWVFSGAKGPDCDPIYGVKYVKELYLRADPNYTGRITVPMLWDKTTETVVNNESSDILRILFEAFDAFLPSERTEAYKGPAAFIPGHLKRDIDVLNAWVYDSVNNGVYKIGFAGTQAAYDEHVTRLFQSLDRLEAHLTQNDHYPYLFGTYITDADIRLFTTLIRFDVVYYPLFKCNLKMIRYDYPRLHDWLRRLYWSEGPETAGGVFKRTTRFEDIKYGYSSFFAAGNRIVPIGPLPHIAPL</sequence>
<dbReference type="AlphaFoldDB" id="A0A9P9DNG3"/>
<feature type="region of interest" description="Disordered" evidence="4">
    <location>
        <begin position="1"/>
        <end position="36"/>
    </location>
</feature>
<proteinExistence type="predicted"/>
<comment type="caution">
    <text evidence="6">The sequence shown here is derived from an EMBL/GenBank/DDBJ whole genome shotgun (WGS) entry which is preliminary data.</text>
</comment>
<dbReference type="EMBL" id="JAGMWT010000009">
    <property type="protein sequence ID" value="KAH7122406.1"/>
    <property type="molecule type" value="Genomic_DNA"/>
</dbReference>
<feature type="active site" description="Nucleophile" evidence="1">
    <location>
        <position position="54"/>
    </location>
</feature>
<dbReference type="SFLD" id="SFLDG01148">
    <property type="entry name" value="Xi_(cytGST)"/>
    <property type="match status" value="1"/>
</dbReference>
<dbReference type="PANTHER" id="PTHR32419:SF25">
    <property type="entry name" value="GLUTATHIONE S-TRANSFERASE (EUROFUNG)"/>
    <property type="match status" value="1"/>
</dbReference>
<dbReference type="InterPro" id="IPR016639">
    <property type="entry name" value="GST_Omega/GSH"/>
</dbReference>